<dbReference type="EMBL" id="JBHFFA010000005">
    <property type="protein sequence ID" value="KAL2624117.1"/>
    <property type="molecule type" value="Genomic_DNA"/>
</dbReference>
<accession>A0ABD1YBJ3</accession>
<gene>
    <name evidence="2" type="ORF">R1flu_008362</name>
</gene>
<evidence type="ECO:0000256" key="1">
    <source>
        <dbReference type="SAM" id="MobiDB-lite"/>
    </source>
</evidence>
<comment type="caution">
    <text evidence="2">The sequence shown here is derived from an EMBL/GenBank/DDBJ whole genome shotgun (WGS) entry which is preliminary data.</text>
</comment>
<organism evidence="2 3">
    <name type="scientific">Riccia fluitans</name>
    <dbReference type="NCBI Taxonomy" id="41844"/>
    <lineage>
        <taxon>Eukaryota</taxon>
        <taxon>Viridiplantae</taxon>
        <taxon>Streptophyta</taxon>
        <taxon>Embryophyta</taxon>
        <taxon>Marchantiophyta</taxon>
        <taxon>Marchantiopsida</taxon>
        <taxon>Marchantiidae</taxon>
        <taxon>Marchantiales</taxon>
        <taxon>Ricciaceae</taxon>
        <taxon>Riccia</taxon>
    </lineage>
</organism>
<dbReference type="AlphaFoldDB" id="A0ABD1YBJ3"/>
<proteinExistence type="predicted"/>
<protein>
    <submittedName>
        <fullName evidence="2">Uncharacterized protein</fullName>
    </submittedName>
</protein>
<keyword evidence="3" id="KW-1185">Reference proteome</keyword>
<reference evidence="2 3" key="1">
    <citation type="submission" date="2024-09" db="EMBL/GenBank/DDBJ databases">
        <title>Chromosome-scale assembly of Riccia fluitans.</title>
        <authorList>
            <person name="Paukszto L."/>
            <person name="Sawicki J."/>
            <person name="Karawczyk K."/>
            <person name="Piernik-Szablinska J."/>
            <person name="Szczecinska M."/>
            <person name="Mazdziarz M."/>
        </authorList>
    </citation>
    <scope>NUCLEOTIDE SEQUENCE [LARGE SCALE GENOMIC DNA]</scope>
    <source>
        <strain evidence="2">Rf_01</strain>
        <tissue evidence="2">Aerial parts of the thallus</tissue>
    </source>
</reference>
<feature type="region of interest" description="Disordered" evidence="1">
    <location>
        <begin position="1"/>
        <end position="20"/>
    </location>
</feature>
<dbReference type="Proteomes" id="UP001605036">
    <property type="component" value="Unassembled WGS sequence"/>
</dbReference>
<evidence type="ECO:0000313" key="2">
    <source>
        <dbReference type="EMBL" id="KAL2624117.1"/>
    </source>
</evidence>
<evidence type="ECO:0000313" key="3">
    <source>
        <dbReference type="Proteomes" id="UP001605036"/>
    </source>
</evidence>
<sequence>MQGPEAAQVKEAPARRSIPMGFSSEQDTMWSWSWSSDPHVNHPIPMYRPSSVLSGGSSCAVSRPNCAGLRGYRPDYHRSGFGLLSRVALVSLGRSDLDTM</sequence>
<name>A0ABD1YBJ3_9MARC</name>